<comment type="caution">
    <text evidence="11">The sequence shown here is derived from an EMBL/GenBank/DDBJ whole genome shotgun (WGS) entry which is preliminary data.</text>
</comment>
<dbReference type="GO" id="GO:0016829">
    <property type="term" value="F:lyase activity"/>
    <property type="evidence" value="ECO:0007669"/>
    <property type="project" value="UniProtKB-KW"/>
</dbReference>
<evidence type="ECO:0000256" key="7">
    <source>
        <dbReference type="ARBA" id="ARBA00023239"/>
    </source>
</evidence>
<gene>
    <name evidence="11" type="ORF">ATK78_0714</name>
</gene>
<dbReference type="GO" id="GO:0006284">
    <property type="term" value="P:base-excision repair"/>
    <property type="evidence" value="ECO:0007669"/>
    <property type="project" value="InterPro"/>
</dbReference>
<organism evidence="11 12">
    <name type="scientific">Pedobacter metabolipauper</name>
    <dbReference type="NCBI Taxonomy" id="425513"/>
    <lineage>
        <taxon>Bacteria</taxon>
        <taxon>Pseudomonadati</taxon>
        <taxon>Bacteroidota</taxon>
        <taxon>Sphingobacteriia</taxon>
        <taxon>Sphingobacteriales</taxon>
        <taxon>Sphingobacteriaceae</taxon>
        <taxon>Pedobacter</taxon>
    </lineage>
</organism>
<dbReference type="GO" id="GO:0003906">
    <property type="term" value="F:DNA-(apurinic or apyrimidinic site) endonuclease activity"/>
    <property type="evidence" value="ECO:0007669"/>
    <property type="project" value="InterPro"/>
</dbReference>
<keyword evidence="11" id="KW-0255">Endonuclease</keyword>
<reference evidence="11 12" key="1">
    <citation type="submission" date="2019-03" db="EMBL/GenBank/DDBJ databases">
        <title>Genomic Encyclopedia of Archaeal and Bacterial Type Strains, Phase II (KMG-II): from individual species to whole genera.</title>
        <authorList>
            <person name="Goeker M."/>
        </authorList>
    </citation>
    <scope>NUCLEOTIDE SEQUENCE [LARGE SCALE GENOMIC DNA]</scope>
    <source>
        <strain evidence="11 12">DSM 19035</strain>
    </source>
</reference>
<keyword evidence="3" id="KW-0227">DNA damage</keyword>
<keyword evidence="4" id="KW-0378">Hydrolase</keyword>
<evidence type="ECO:0000256" key="9">
    <source>
        <dbReference type="ARBA" id="ARBA00023295"/>
    </source>
</evidence>
<keyword evidence="6" id="KW-0234">DNA repair</keyword>
<dbReference type="SUPFAM" id="SSF46946">
    <property type="entry name" value="S13-like H2TH domain"/>
    <property type="match status" value="1"/>
</dbReference>
<evidence type="ECO:0000259" key="10">
    <source>
        <dbReference type="PROSITE" id="PS51068"/>
    </source>
</evidence>
<evidence type="ECO:0000256" key="2">
    <source>
        <dbReference type="ARBA" id="ARBA00009409"/>
    </source>
</evidence>
<protein>
    <submittedName>
        <fullName evidence="11">Endonuclease-8</fullName>
    </submittedName>
</protein>
<dbReference type="Gene3D" id="3.20.190.10">
    <property type="entry name" value="MutM-like, N-terminal"/>
    <property type="match status" value="1"/>
</dbReference>
<dbReference type="RefSeq" id="WP_133574653.1">
    <property type="nucleotide sequence ID" value="NZ_SNYC01000003.1"/>
</dbReference>
<evidence type="ECO:0000256" key="4">
    <source>
        <dbReference type="ARBA" id="ARBA00022801"/>
    </source>
</evidence>
<name>A0A4R6T2L1_9SPHI</name>
<dbReference type="PROSITE" id="PS51068">
    <property type="entry name" value="FPG_CAT"/>
    <property type="match status" value="1"/>
</dbReference>
<evidence type="ECO:0000256" key="8">
    <source>
        <dbReference type="ARBA" id="ARBA00023268"/>
    </source>
</evidence>
<comment type="similarity">
    <text evidence="2">Belongs to the FPG family.</text>
</comment>
<dbReference type="GO" id="GO:0008534">
    <property type="term" value="F:oxidized purine nucleobase lesion DNA N-glycosylase activity"/>
    <property type="evidence" value="ECO:0007669"/>
    <property type="project" value="UniProtKB-EC"/>
</dbReference>
<evidence type="ECO:0000256" key="1">
    <source>
        <dbReference type="ARBA" id="ARBA00001668"/>
    </source>
</evidence>
<dbReference type="EMBL" id="SNYC01000003">
    <property type="protein sequence ID" value="TDQ11591.1"/>
    <property type="molecule type" value="Genomic_DNA"/>
</dbReference>
<dbReference type="Pfam" id="PF01149">
    <property type="entry name" value="Fapy_DNA_glyco"/>
    <property type="match status" value="1"/>
</dbReference>
<proteinExistence type="inferred from homology"/>
<keyword evidence="7" id="KW-0456">Lyase</keyword>
<dbReference type="Proteomes" id="UP000295620">
    <property type="component" value="Unassembled WGS sequence"/>
</dbReference>
<sequence length="252" mass="29120">MPEGPSLLILRKLIETLQLEGLEVIVAEGTADIDMDRIIGKKVNAIRTWGKHLLICFDQLTIKIHLMMFGTYRINERKDGDVKIRLGFKNAELNFYTCLVSLIEGDLDQVYDWSVDILSDQWDPKEILKKLKQQDSALICDVLLDQKIFSGSGNIIKNEVLYRTRVHPLSTVGSIPAPIKKAIIAEARNYGFDFFKWKRENTLSKHWEAYNKEQCPLKHPIEKIETGKNKRISFVCKQCQKLYKMESNTTIF</sequence>
<dbReference type="Gene3D" id="1.10.8.50">
    <property type="match status" value="1"/>
</dbReference>
<dbReference type="SMART" id="SM01232">
    <property type="entry name" value="H2TH"/>
    <property type="match status" value="1"/>
</dbReference>
<evidence type="ECO:0000256" key="5">
    <source>
        <dbReference type="ARBA" id="ARBA00023125"/>
    </source>
</evidence>
<dbReference type="OrthoDB" id="9800855at2"/>
<dbReference type="PANTHER" id="PTHR22993">
    <property type="entry name" value="FORMAMIDOPYRIMIDINE-DNA GLYCOSYLASE"/>
    <property type="match status" value="1"/>
</dbReference>
<keyword evidence="5" id="KW-0238">DNA-binding</keyword>
<dbReference type="InterPro" id="IPR010979">
    <property type="entry name" value="Ribosomal_uS13-like_H2TH"/>
</dbReference>
<keyword evidence="11" id="KW-0540">Nuclease</keyword>
<dbReference type="Pfam" id="PF06831">
    <property type="entry name" value="H2TH"/>
    <property type="match status" value="1"/>
</dbReference>
<dbReference type="InterPro" id="IPR015886">
    <property type="entry name" value="H2TH_FPG"/>
</dbReference>
<dbReference type="PANTHER" id="PTHR22993:SF9">
    <property type="entry name" value="FORMAMIDOPYRIMIDINE-DNA GLYCOSYLASE"/>
    <property type="match status" value="1"/>
</dbReference>
<dbReference type="AlphaFoldDB" id="A0A4R6T2L1"/>
<evidence type="ECO:0000313" key="11">
    <source>
        <dbReference type="EMBL" id="TDQ11591.1"/>
    </source>
</evidence>
<dbReference type="InterPro" id="IPR035937">
    <property type="entry name" value="FPG_N"/>
</dbReference>
<keyword evidence="9" id="KW-0326">Glycosidase</keyword>
<comment type="catalytic activity">
    <reaction evidence="1">
        <text>Hydrolysis of DNA containing ring-opened 7-methylguanine residues, releasing 2,6-diamino-4-hydroxy-5-(N-methyl)formamidopyrimidine.</text>
        <dbReference type="EC" id="3.2.2.23"/>
    </reaction>
</comment>
<evidence type="ECO:0000256" key="6">
    <source>
        <dbReference type="ARBA" id="ARBA00023204"/>
    </source>
</evidence>
<evidence type="ECO:0000256" key="3">
    <source>
        <dbReference type="ARBA" id="ARBA00022763"/>
    </source>
</evidence>
<dbReference type="SMART" id="SM00898">
    <property type="entry name" value="Fapy_DNA_glyco"/>
    <property type="match status" value="1"/>
</dbReference>
<dbReference type="SUPFAM" id="SSF81624">
    <property type="entry name" value="N-terminal domain of MutM-like DNA repair proteins"/>
    <property type="match status" value="1"/>
</dbReference>
<dbReference type="InterPro" id="IPR012319">
    <property type="entry name" value="FPG_cat"/>
</dbReference>
<keyword evidence="8" id="KW-0511">Multifunctional enzyme</keyword>
<accession>A0A4R6T2L1</accession>
<dbReference type="GO" id="GO:0008270">
    <property type="term" value="F:zinc ion binding"/>
    <property type="evidence" value="ECO:0007669"/>
    <property type="project" value="InterPro"/>
</dbReference>
<evidence type="ECO:0000313" key="12">
    <source>
        <dbReference type="Proteomes" id="UP000295620"/>
    </source>
</evidence>
<dbReference type="GO" id="GO:0003684">
    <property type="term" value="F:damaged DNA binding"/>
    <property type="evidence" value="ECO:0007669"/>
    <property type="project" value="InterPro"/>
</dbReference>
<keyword evidence="12" id="KW-1185">Reference proteome</keyword>
<feature type="domain" description="Formamidopyrimidine-DNA glycosylase catalytic" evidence="10">
    <location>
        <begin position="2"/>
        <end position="80"/>
    </location>
</feature>